<dbReference type="PATRIC" id="fig|1188261.3.peg.3453"/>
<dbReference type="SUPFAM" id="SSF111352">
    <property type="entry name" value="Ammonium transporter"/>
    <property type="match status" value="1"/>
</dbReference>
<reference evidence="14 15" key="1">
    <citation type="journal article" date="2013" name="Genome Announc.">
        <title>Genome Sequence of the Extreme Obligate Alkaliphile Bacillus marmarensis Strain DSM 21297.</title>
        <authorList>
            <person name="Wernick D.G."/>
            <person name="Choi K.Y."/>
            <person name="Tat C.A."/>
            <person name="Lafontaine Rivera J.G."/>
            <person name="Liao J.C."/>
        </authorList>
    </citation>
    <scope>NUCLEOTIDE SEQUENCE [LARGE SCALE GENOMIC DNA]</scope>
    <source>
        <strain evidence="14 15">DSM 21297</strain>
    </source>
</reference>
<feature type="transmembrane region" description="Helical" evidence="11">
    <location>
        <begin position="162"/>
        <end position="183"/>
    </location>
</feature>
<name>U6SLH4_9BACI</name>
<evidence type="ECO:0000256" key="11">
    <source>
        <dbReference type="RuleBase" id="RU362002"/>
    </source>
</evidence>
<evidence type="ECO:0000256" key="8">
    <source>
        <dbReference type="ARBA" id="ARBA00023177"/>
    </source>
</evidence>
<feature type="domain" description="Methyl-accepting transducer" evidence="12">
    <location>
        <begin position="459"/>
        <end position="713"/>
    </location>
</feature>
<dbReference type="InterPro" id="IPR024041">
    <property type="entry name" value="NH4_transpt_AmtB-like_dom"/>
</dbReference>
<dbReference type="InterPro" id="IPR001905">
    <property type="entry name" value="Ammonium_transpt"/>
</dbReference>
<evidence type="ECO:0000256" key="9">
    <source>
        <dbReference type="ARBA" id="ARBA00029447"/>
    </source>
</evidence>
<gene>
    <name evidence="14" type="ORF">A33I_01250</name>
</gene>
<keyword evidence="4" id="KW-1003">Cell membrane</keyword>
<protein>
    <recommendedName>
        <fullName evidence="11">Ammonium transporter</fullName>
    </recommendedName>
</protein>
<dbReference type="PROSITE" id="PS01219">
    <property type="entry name" value="AMMONIUM_TRANSP"/>
    <property type="match status" value="1"/>
</dbReference>
<dbReference type="InterPro" id="IPR003660">
    <property type="entry name" value="HAMP_dom"/>
</dbReference>
<feature type="transmembrane region" description="Helical" evidence="11">
    <location>
        <begin position="12"/>
        <end position="30"/>
    </location>
</feature>
<evidence type="ECO:0000313" key="15">
    <source>
        <dbReference type="Proteomes" id="UP000017170"/>
    </source>
</evidence>
<dbReference type="EMBL" id="ATAE01000045">
    <property type="protein sequence ID" value="ERN51770.1"/>
    <property type="molecule type" value="Genomic_DNA"/>
</dbReference>
<dbReference type="Pfam" id="PF00015">
    <property type="entry name" value="MCPsignal"/>
    <property type="match status" value="1"/>
</dbReference>
<feature type="transmembrane region" description="Helical" evidence="11">
    <location>
        <begin position="51"/>
        <end position="72"/>
    </location>
</feature>
<dbReference type="GO" id="GO:0097272">
    <property type="term" value="P:ammonium homeostasis"/>
    <property type="evidence" value="ECO:0007669"/>
    <property type="project" value="TreeGrafter"/>
</dbReference>
<evidence type="ECO:0000256" key="1">
    <source>
        <dbReference type="ARBA" id="ARBA00004141"/>
    </source>
</evidence>
<keyword evidence="15" id="KW-1185">Reference proteome</keyword>
<keyword evidence="6 11" id="KW-1133">Transmembrane helix</keyword>
<evidence type="ECO:0000259" key="13">
    <source>
        <dbReference type="PROSITE" id="PS50885"/>
    </source>
</evidence>
<dbReference type="SUPFAM" id="SSF58104">
    <property type="entry name" value="Methyl-accepting chemotaxis protein (MCP) signaling domain"/>
    <property type="match status" value="1"/>
</dbReference>
<feature type="transmembrane region" description="Helical" evidence="11">
    <location>
        <begin position="266"/>
        <end position="285"/>
    </location>
</feature>
<evidence type="ECO:0000259" key="12">
    <source>
        <dbReference type="PROSITE" id="PS50111"/>
    </source>
</evidence>
<proteinExistence type="inferred from homology"/>
<dbReference type="InterPro" id="IPR018047">
    <property type="entry name" value="Ammonium_transpt_CS"/>
</dbReference>
<keyword evidence="5 11" id="KW-0812">Transmembrane</keyword>
<feature type="domain" description="HAMP" evidence="13">
    <location>
        <begin position="412"/>
        <end position="454"/>
    </location>
</feature>
<dbReference type="GO" id="GO:0005886">
    <property type="term" value="C:plasma membrane"/>
    <property type="evidence" value="ECO:0007669"/>
    <property type="project" value="UniProtKB-SubCell"/>
</dbReference>
<keyword evidence="3 11" id="KW-0813">Transport</keyword>
<dbReference type="SMART" id="SM00283">
    <property type="entry name" value="MA"/>
    <property type="match status" value="1"/>
</dbReference>
<accession>U6SLH4</accession>
<feature type="transmembrane region" description="Helical" evidence="11">
    <location>
        <begin position="92"/>
        <end position="114"/>
    </location>
</feature>
<dbReference type="Gene3D" id="1.10.287.950">
    <property type="entry name" value="Methyl-accepting chemotaxis protein"/>
    <property type="match status" value="1"/>
</dbReference>
<evidence type="ECO:0000256" key="5">
    <source>
        <dbReference type="ARBA" id="ARBA00022692"/>
    </source>
</evidence>
<evidence type="ECO:0000256" key="2">
    <source>
        <dbReference type="ARBA" id="ARBA00005887"/>
    </source>
</evidence>
<dbReference type="PANTHER" id="PTHR11730:SF6">
    <property type="entry name" value="AMMONIUM TRANSPORTER"/>
    <property type="match status" value="1"/>
</dbReference>
<organism evidence="14 15">
    <name type="scientific">Alkalihalophilus marmarensis DSM 21297</name>
    <dbReference type="NCBI Taxonomy" id="1188261"/>
    <lineage>
        <taxon>Bacteria</taxon>
        <taxon>Bacillati</taxon>
        <taxon>Bacillota</taxon>
        <taxon>Bacilli</taxon>
        <taxon>Bacillales</taxon>
        <taxon>Bacillaceae</taxon>
        <taxon>Alkalihalophilus</taxon>
    </lineage>
</organism>
<evidence type="ECO:0000256" key="6">
    <source>
        <dbReference type="ARBA" id="ARBA00022989"/>
    </source>
</evidence>
<dbReference type="PANTHER" id="PTHR11730">
    <property type="entry name" value="AMMONIUM TRANSPORTER"/>
    <property type="match status" value="1"/>
</dbReference>
<dbReference type="AlphaFoldDB" id="U6SLH4"/>
<feature type="transmembrane region" description="Helical" evidence="11">
    <location>
        <begin position="320"/>
        <end position="341"/>
    </location>
</feature>
<evidence type="ECO:0000256" key="3">
    <source>
        <dbReference type="ARBA" id="ARBA00022448"/>
    </source>
</evidence>
<dbReference type="RefSeq" id="WP_022629485.1">
    <property type="nucleotide sequence ID" value="NZ_ATAE01000045.1"/>
</dbReference>
<evidence type="ECO:0000256" key="4">
    <source>
        <dbReference type="ARBA" id="ARBA00022475"/>
    </source>
</evidence>
<evidence type="ECO:0000313" key="14">
    <source>
        <dbReference type="EMBL" id="ERN51770.1"/>
    </source>
</evidence>
<dbReference type="PROSITE" id="PS50885">
    <property type="entry name" value="HAMP"/>
    <property type="match status" value="1"/>
</dbReference>
<dbReference type="NCBIfam" id="TIGR00836">
    <property type="entry name" value="amt"/>
    <property type="match status" value="1"/>
</dbReference>
<evidence type="ECO:0000256" key="7">
    <source>
        <dbReference type="ARBA" id="ARBA00023136"/>
    </source>
</evidence>
<dbReference type="PROSITE" id="PS50111">
    <property type="entry name" value="CHEMOTAXIS_TRANSDUC_2"/>
    <property type="match status" value="1"/>
</dbReference>
<keyword evidence="8 11" id="KW-0924">Ammonia transport</keyword>
<comment type="similarity">
    <text evidence="2 11">Belongs to the ammonia transporter channel (TC 1.A.11.2) family.</text>
</comment>
<feature type="transmembrane region" description="Helical" evidence="11">
    <location>
        <begin position="121"/>
        <end position="142"/>
    </location>
</feature>
<comment type="caution">
    <text evidence="14">The sequence shown here is derived from an EMBL/GenBank/DDBJ whole genome shotgun (WGS) entry which is preliminary data.</text>
</comment>
<dbReference type="Gene3D" id="1.10.3430.10">
    <property type="entry name" value="Ammonium transporter AmtB like domains"/>
    <property type="match status" value="1"/>
</dbReference>
<feature type="transmembrane region" description="Helical" evidence="11">
    <location>
        <begin position="353"/>
        <end position="375"/>
    </location>
</feature>
<comment type="similarity">
    <text evidence="9">Belongs to the methyl-accepting chemotaxis (MCP) protein family.</text>
</comment>
<keyword evidence="10" id="KW-0807">Transducer</keyword>
<dbReference type="GO" id="GO:0007165">
    <property type="term" value="P:signal transduction"/>
    <property type="evidence" value="ECO:0007669"/>
    <property type="project" value="UniProtKB-KW"/>
</dbReference>
<keyword evidence="7 11" id="KW-0472">Membrane</keyword>
<sequence>MGDIQTHLNFIWILMATVLVFIMQAGFTCLEAGMTRAKNSINVAMKNLVDIMVATLLFSLIGFPIMFGESLFGVLGTNAFFFDGLGDDPWDWAILLFQIVFAGTAATIVSGAIAERVKFSGYIIGTIIIVLIIYPLFGHWAWGSLWLNDQEGWLESLGFMDFAGSTVVHSIGAWVALAAAIVVGPRIGKYSKDGQSTSFSGSNSVLATLGVFLLWLGWFGFNAGSTLLANADVALIALNTQLGAVSGGCTALFIAYFIYRRAHVESTLNGILGGLVSITASANVISPSSAIFIGAIGGFIVVISHYLIDHTFKVDDAIGAIAVHGVAGVWGTMAVALFANPELLTLGSRISQLSIQLLGAGIAFIWAFGIGYLLFWSVNKLYPLRVSTEDETAGLNVSEHGERIAMIDSILAMEEIAASKGDLTKTLPVHPSEENAELHQSFNRLLSKLNTLVEEVKGESHFVSDTSEQLINLTNELEAHSIKQQEFINKSAIYIDNTKEQLENEAVLDEQVIATIQESFGTMEILGNKFEDIHNDIKNMTESIVDVTSSTKHTNHSVQTMQEQMNQITQFSTKINTIIQSITSIAEKINLLSLNARIEAARAGEHGLGFSVVAEEIRKLADQSQMAATEISSILNENAGIVKSGKEELIHFMDHFQRLVKQLDPLPTHFDRINGEIHTINQETSSFVFKLDRISKDTSQIGENRIRQQEEIKYVVQMMKDIGTIANQTTALSTIIQKDSVNMKQQSVRLMESVSQFKTRLS</sequence>
<comment type="subcellular location">
    <subcellularLocation>
        <location evidence="11">Cell membrane</location>
        <topology evidence="11">Multi-pass membrane protein</topology>
    </subcellularLocation>
    <subcellularLocation>
        <location evidence="1">Membrane</location>
        <topology evidence="1">Multi-pass membrane protein</topology>
    </subcellularLocation>
</comment>
<evidence type="ECO:0000256" key="10">
    <source>
        <dbReference type="PROSITE-ProRule" id="PRU00284"/>
    </source>
</evidence>
<feature type="transmembrane region" description="Helical" evidence="11">
    <location>
        <begin position="204"/>
        <end position="221"/>
    </location>
</feature>
<dbReference type="CDD" id="cd06225">
    <property type="entry name" value="HAMP"/>
    <property type="match status" value="1"/>
</dbReference>
<dbReference type="GO" id="GO:0008519">
    <property type="term" value="F:ammonium channel activity"/>
    <property type="evidence" value="ECO:0007669"/>
    <property type="project" value="InterPro"/>
</dbReference>
<dbReference type="Pfam" id="PF00909">
    <property type="entry name" value="Ammonium_transp"/>
    <property type="match status" value="1"/>
</dbReference>
<feature type="transmembrane region" description="Helical" evidence="11">
    <location>
        <begin position="233"/>
        <end position="259"/>
    </location>
</feature>
<dbReference type="InterPro" id="IPR029020">
    <property type="entry name" value="Ammonium/urea_transptr"/>
</dbReference>
<dbReference type="Proteomes" id="UP000017170">
    <property type="component" value="Unassembled WGS sequence"/>
</dbReference>
<dbReference type="InterPro" id="IPR004089">
    <property type="entry name" value="MCPsignal_dom"/>
</dbReference>